<feature type="domain" description="F-box associated beta-propeller type 1" evidence="1">
    <location>
        <begin position="3"/>
        <end position="111"/>
    </location>
</feature>
<dbReference type="InterPro" id="IPR006527">
    <property type="entry name" value="F-box-assoc_dom_typ1"/>
</dbReference>
<dbReference type="Proteomes" id="UP001371456">
    <property type="component" value="Unassembled WGS sequence"/>
</dbReference>
<dbReference type="AlphaFoldDB" id="A0AAN8TQ90"/>
<sequence length="113" mass="13230">MIEILSSCGGLILCCCHKPWIREYYVCNPNTKQFTIVPSLDKSYMRDLCLAFDPSKSPHYRILKVGLHYNEMYSSETNPWRRLRDPFPMPILSELREITGVFFNGAIFWAFNS</sequence>
<protein>
    <recommendedName>
        <fullName evidence="1">F-box associated beta-propeller type 1 domain-containing protein</fullName>
    </recommendedName>
</protein>
<evidence type="ECO:0000313" key="3">
    <source>
        <dbReference type="Proteomes" id="UP001371456"/>
    </source>
</evidence>
<dbReference type="NCBIfam" id="TIGR01640">
    <property type="entry name" value="F_box_assoc_1"/>
    <property type="match status" value="1"/>
</dbReference>
<comment type="caution">
    <text evidence="2">The sequence shown here is derived from an EMBL/GenBank/DDBJ whole genome shotgun (WGS) entry which is preliminary data.</text>
</comment>
<dbReference type="EMBL" id="JBANQN010000005">
    <property type="protein sequence ID" value="KAK6789307.1"/>
    <property type="molecule type" value="Genomic_DNA"/>
</dbReference>
<organism evidence="2 3">
    <name type="scientific">Solanum bulbocastanum</name>
    <name type="common">Wild potato</name>
    <dbReference type="NCBI Taxonomy" id="147425"/>
    <lineage>
        <taxon>Eukaryota</taxon>
        <taxon>Viridiplantae</taxon>
        <taxon>Streptophyta</taxon>
        <taxon>Embryophyta</taxon>
        <taxon>Tracheophyta</taxon>
        <taxon>Spermatophyta</taxon>
        <taxon>Magnoliopsida</taxon>
        <taxon>eudicotyledons</taxon>
        <taxon>Gunneridae</taxon>
        <taxon>Pentapetalae</taxon>
        <taxon>asterids</taxon>
        <taxon>lamiids</taxon>
        <taxon>Solanales</taxon>
        <taxon>Solanaceae</taxon>
        <taxon>Solanoideae</taxon>
        <taxon>Solaneae</taxon>
        <taxon>Solanum</taxon>
    </lineage>
</organism>
<evidence type="ECO:0000259" key="1">
    <source>
        <dbReference type="Pfam" id="PF07734"/>
    </source>
</evidence>
<dbReference type="PANTHER" id="PTHR35546:SF64">
    <property type="entry name" value="REVERSE TRANSCRIPTASE TY1_COPIA-TYPE DOMAIN-CONTAINING PROTEIN"/>
    <property type="match status" value="1"/>
</dbReference>
<gene>
    <name evidence="2" type="ORF">RDI58_013106</name>
</gene>
<proteinExistence type="predicted"/>
<reference evidence="2 3" key="1">
    <citation type="submission" date="2024-02" db="EMBL/GenBank/DDBJ databases">
        <title>de novo genome assembly of Solanum bulbocastanum strain 11H21.</title>
        <authorList>
            <person name="Hosaka A.J."/>
        </authorList>
    </citation>
    <scope>NUCLEOTIDE SEQUENCE [LARGE SCALE GENOMIC DNA]</scope>
    <source>
        <tissue evidence="2">Young leaves</tissue>
    </source>
</reference>
<dbReference type="InterPro" id="IPR055290">
    <property type="entry name" value="At3g26010-like"/>
</dbReference>
<dbReference type="InterPro" id="IPR017451">
    <property type="entry name" value="F-box-assoc_interact_dom"/>
</dbReference>
<dbReference type="Pfam" id="PF07734">
    <property type="entry name" value="FBA_1"/>
    <property type="match status" value="1"/>
</dbReference>
<accession>A0AAN8TQ90</accession>
<keyword evidence="3" id="KW-1185">Reference proteome</keyword>
<name>A0AAN8TQ90_SOLBU</name>
<dbReference type="PANTHER" id="PTHR35546">
    <property type="entry name" value="F-BOX PROTEIN INTERACTION DOMAIN PROTEIN-RELATED"/>
    <property type="match status" value="1"/>
</dbReference>
<evidence type="ECO:0000313" key="2">
    <source>
        <dbReference type="EMBL" id="KAK6789307.1"/>
    </source>
</evidence>